<dbReference type="AlphaFoldDB" id="A0A7D7LEF6"/>
<dbReference type="Proteomes" id="UP000514713">
    <property type="component" value="Chromosome"/>
</dbReference>
<dbReference type="CDD" id="cd02440">
    <property type="entry name" value="AdoMet_MTases"/>
    <property type="match status" value="1"/>
</dbReference>
<dbReference type="SUPFAM" id="SSF53335">
    <property type="entry name" value="S-adenosyl-L-methionine-dependent methyltransferases"/>
    <property type="match status" value="1"/>
</dbReference>
<dbReference type="Gene3D" id="3.40.50.150">
    <property type="entry name" value="Vaccinia Virus protein VP39"/>
    <property type="match status" value="1"/>
</dbReference>
<dbReference type="GO" id="GO:0008168">
    <property type="term" value="F:methyltransferase activity"/>
    <property type="evidence" value="ECO:0007669"/>
    <property type="project" value="UniProtKB-KW"/>
</dbReference>
<keyword evidence="1" id="KW-0808">Transferase</keyword>
<evidence type="ECO:0000313" key="2">
    <source>
        <dbReference type="Proteomes" id="UP000514713"/>
    </source>
</evidence>
<keyword evidence="2" id="KW-1185">Reference proteome</keyword>
<dbReference type="PANTHER" id="PTHR43861">
    <property type="entry name" value="TRANS-ACONITATE 2-METHYLTRANSFERASE-RELATED"/>
    <property type="match status" value="1"/>
</dbReference>
<dbReference type="GO" id="GO:0032259">
    <property type="term" value="P:methylation"/>
    <property type="evidence" value="ECO:0007669"/>
    <property type="project" value="UniProtKB-KW"/>
</dbReference>
<evidence type="ECO:0000313" key="1">
    <source>
        <dbReference type="EMBL" id="QMS89770.1"/>
    </source>
</evidence>
<dbReference type="EMBL" id="CP054698">
    <property type="protein sequence ID" value="QMS89770.1"/>
    <property type="molecule type" value="Genomic_DNA"/>
</dbReference>
<dbReference type="InterPro" id="IPR029063">
    <property type="entry name" value="SAM-dependent_MTases_sf"/>
</dbReference>
<keyword evidence="1" id="KW-0489">Methyltransferase</keyword>
<dbReference type="KEGG" id="ned:HUN01_20085"/>
<gene>
    <name evidence="1" type="ORF">HUN01_20085</name>
</gene>
<accession>A0A7D7LEF6</accession>
<proteinExistence type="predicted"/>
<organism evidence="1 2">
    <name type="scientific">Nostoc edaphicum CCNP1411</name>
    <dbReference type="NCBI Taxonomy" id="1472755"/>
    <lineage>
        <taxon>Bacteria</taxon>
        <taxon>Bacillati</taxon>
        <taxon>Cyanobacteriota</taxon>
        <taxon>Cyanophyceae</taxon>
        <taxon>Nostocales</taxon>
        <taxon>Nostocaceae</taxon>
        <taxon>Nostoc</taxon>
    </lineage>
</organism>
<protein>
    <submittedName>
        <fullName evidence="1">Class I SAM-dependent methyltransferase</fullName>
    </submittedName>
</protein>
<name>A0A7D7LEF6_9NOSO</name>
<reference evidence="2" key="1">
    <citation type="submission" date="2020-06" db="EMBL/GenBank/DDBJ databases">
        <title>Nostoc edaphicum CCNP1411 genome.</title>
        <authorList>
            <person name="Fidor A."/>
            <person name="Grabski M."/>
            <person name="Gawor J."/>
            <person name="Gromadka R."/>
            <person name="Wegrzyn G."/>
            <person name="Mazur-Marzec H."/>
        </authorList>
    </citation>
    <scope>NUCLEOTIDE SEQUENCE [LARGE SCALE GENOMIC DNA]</scope>
    <source>
        <strain evidence="2">CCNP1411</strain>
    </source>
</reference>
<dbReference type="Pfam" id="PF13489">
    <property type="entry name" value="Methyltransf_23"/>
    <property type="match status" value="1"/>
</dbReference>
<sequence>MRIKSPVTNSDNIVLEEELDIELVINKYKDDYQIDINNYFKNVSSLRIYKCLDTEYRFYFPFDIVGHSDLYKKLQNQSWYYTLRWEHKIAEKFFQSNSSVLEIGCGKGDFLKKLQQKNKNIFCTGLEFNENAANLAKIQGINVLKQDICEHARDHIESYDVVCYFQVLEHIPQVQAFIQASIETLKTGGQLIIGVPNNNPFLYGYDKYHTLNLPPHHMGLWNLKSMKNLQKVFSLRLDKIFIEPLNQHEYNYYFQVISENLNQESNLLNKAANFLFLSLKTSKTSQIKWLLQSLVCQFIQGRNILAVYTKI</sequence>
<dbReference type="RefSeq" id="WP_181927676.1">
    <property type="nucleotide sequence ID" value="NZ_CP054698.1"/>
</dbReference>